<reference evidence="3 4" key="1">
    <citation type="submission" date="2019-02" db="EMBL/GenBank/DDBJ databases">
        <title>Sequencing the genomes of 1000 actinobacteria strains.</title>
        <authorList>
            <person name="Klenk H.-P."/>
        </authorList>
    </citation>
    <scope>NUCLEOTIDE SEQUENCE [LARGE SCALE GENOMIC DNA]</scope>
    <source>
        <strain evidence="3 4">DSM 45162</strain>
    </source>
</reference>
<feature type="domain" description="Peptidoglycan binding-like" evidence="2">
    <location>
        <begin position="16"/>
        <end position="69"/>
    </location>
</feature>
<dbReference type="SUPFAM" id="SSF47090">
    <property type="entry name" value="PGBD-like"/>
    <property type="match status" value="1"/>
</dbReference>
<dbReference type="InterPro" id="IPR036366">
    <property type="entry name" value="PGBDSf"/>
</dbReference>
<dbReference type="Gene3D" id="1.10.101.10">
    <property type="entry name" value="PGBD-like superfamily/PGBD"/>
    <property type="match status" value="1"/>
</dbReference>
<evidence type="ECO:0000259" key="2">
    <source>
        <dbReference type="Pfam" id="PF01471"/>
    </source>
</evidence>
<feature type="compositionally biased region" description="Basic and acidic residues" evidence="1">
    <location>
        <begin position="81"/>
        <end position="108"/>
    </location>
</feature>
<gene>
    <name evidence="3" type="ORF">EV385_6320</name>
</gene>
<organism evidence="3 4">
    <name type="scientific">Krasilnikovia cinnamomea</name>
    <dbReference type="NCBI Taxonomy" id="349313"/>
    <lineage>
        <taxon>Bacteria</taxon>
        <taxon>Bacillati</taxon>
        <taxon>Actinomycetota</taxon>
        <taxon>Actinomycetes</taxon>
        <taxon>Micromonosporales</taxon>
        <taxon>Micromonosporaceae</taxon>
        <taxon>Krasilnikovia</taxon>
    </lineage>
</organism>
<evidence type="ECO:0000313" key="4">
    <source>
        <dbReference type="Proteomes" id="UP000292564"/>
    </source>
</evidence>
<evidence type="ECO:0000256" key="1">
    <source>
        <dbReference type="SAM" id="MobiDB-lite"/>
    </source>
</evidence>
<dbReference type="AlphaFoldDB" id="A0A4Q7ZUV0"/>
<name>A0A4Q7ZUV0_9ACTN</name>
<feature type="region of interest" description="Disordered" evidence="1">
    <location>
        <begin position="72"/>
        <end position="113"/>
    </location>
</feature>
<comment type="caution">
    <text evidence="3">The sequence shown here is derived from an EMBL/GenBank/DDBJ whole genome shotgun (WGS) entry which is preliminary data.</text>
</comment>
<dbReference type="EMBL" id="SHKY01000001">
    <property type="protein sequence ID" value="RZU54369.1"/>
    <property type="molecule type" value="Genomic_DNA"/>
</dbReference>
<dbReference type="Proteomes" id="UP000292564">
    <property type="component" value="Unassembled WGS sequence"/>
</dbReference>
<dbReference type="InterPro" id="IPR002477">
    <property type="entry name" value="Peptidoglycan-bd-like"/>
</dbReference>
<protein>
    <submittedName>
        <fullName evidence="3">Putative peptidoglycan binding protein</fullName>
    </submittedName>
</protein>
<dbReference type="RefSeq" id="WP_165449668.1">
    <property type="nucleotide sequence ID" value="NZ_SHKY01000001.1"/>
</dbReference>
<evidence type="ECO:0000313" key="3">
    <source>
        <dbReference type="EMBL" id="RZU54369.1"/>
    </source>
</evidence>
<dbReference type="InterPro" id="IPR036365">
    <property type="entry name" value="PGBD-like_sf"/>
</dbReference>
<keyword evidence="4" id="KW-1185">Reference proteome</keyword>
<sequence length="324" mass="33852">MAGEPELHPHTSSEWVTYLQQLLNHYGVWSGPEDGDYGDELLAAVRGLQQQYQLTPADGVVRADLWALLAGESSSAPTDGGHPDGGHPDGGHPDGGHPDGGPHGDSHTLHGTGAHAEEFPASMMAGGLPAFKYNLPSVPIAEVSFDTGNAAVDMRLSLIGSVTVTFEHAAQGVTTTVNDQTWRLAAQQSLDGITEGIQIQGVGGDRVSFSTTFGNQFEQTEVRFTPPNTMSFLGSCLIGYHVDTEVGQATVRGSVGFQLDVTVTPHPTSEPAPEVQDERGWFEEYAPVILTGTVIALVVVVAIAAAPETGGGSLELIPLAAGAL</sequence>
<proteinExistence type="predicted"/>
<accession>A0A4Q7ZUV0</accession>
<dbReference type="Pfam" id="PF01471">
    <property type="entry name" value="PG_binding_1"/>
    <property type="match status" value="1"/>
</dbReference>